<organism evidence="3 4">
    <name type="scientific">Chitiniphilus eburneus</name>
    <dbReference type="NCBI Taxonomy" id="2571148"/>
    <lineage>
        <taxon>Bacteria</taxon>
        <taxon>Pseudomonadati</taxon>
        <taxon>Pseudomonadota</taxon>
        <taxon>Betaproteobacteria</taxon>
        <taxon>Neisseriales</taxon>
        <taxon>Chitinibacteraceae</taxon>
        <taxon>Chitiniphilus</taxon>
    </lineage>
</organism>
<keyword evidence="1" id="KW-0732">Signal</keyword>
<evidence type="ECO:0000313" key="4">
    <source>
        <dbReference type="Proteomes" id="UP000310016"/>
    </source>
</evidence>
<dbReference type="Gene3D" id="1.10.890.40">
    <property type="match status" value="1"/>
</dbReference>
<dbReference type="EMBL" id="SUMF01000030">
    <property type="protein sequence ID" value="TJZ66692.1"/>
    <property type="molecule type" value="Genomic_DNA"/>
</dbReference>
<dbReference type="AlphaFoldDB" id="A0A4U0PHS5"/>
<feature type="signal peptide" evidence="1">
    <location>
        <begin position="1"/>
        <end position="21"/>
    </location>
</feature>
<evidence type="ECO:0000259" key="2">
    <source>
        <dbReference type="Pfam" id="PF18602"/>
    </source>
</evidence>
<name>A0A4U0PHS5_9NEIS</name>
<dbReference type="OrthoDB" id="9181453at2"/>
<feature type="chain" id="PRO_5020392961" description="Rap1a immunity protein domain-containing protein" evidence="1">
    <location>
        <begin position="22"/>
        <end position="133"/>
    </location>
</feature>
<feature type="domain" description="Rap1a immunity protein" evidence="2">
    <location>
        <begin position="38"/>
        <end position="122"/>
    </location>
</feature>
<keyword evidence="4" id="KW-1185">Reference proteome</keyword>
<accession>A0A4U0PHS5</accession>
<dbReference type="InterPro" id="IPR041238">
    <property type="entry name" value="Rap1a"/>
</dbReference>
<gene>
    <name evidence="3" type="ORF">FAZ21_16920</name>
</gene>
<proteinExistence type="predicted"/>
<comment type="caution">
    <text evidence="3">The sequence shown here is derived from an EMBL/GenBank/DDBJ whole genome shotgun (WGS) entry which is preliminary data.</text>
</comment>
<evidence type="ECO:0000256" key="1">
    <source>
        <dbReference type="SAM" id="SignalP"/>
    </source>
</evidence>
<dbReference type="RefSeq" id="WP_136774620.1">
    <property type="nucleotide sequence ID" value="NZ_SUMF01000030.1"/>
</dbReference>
<dbReference type="Pfam" id="PF18602">
    <property type="entry name" value="Rap1a"/>
    <property type="match status" value="1"/>
</dbReference>
<protein>
    <recommendedName>
        <fullName evidence="2">Rap1a immunity protein domain-containing protein</fullName>
    </recommendedName>
</protein>
<evidence type="ECO:0000313" key="3">
    <source>
        <dbReference type="EMBL" id="TJZ66692.1"/>
    </source>
</evidence>
<reference evidence="3 4" key="1">
    <citation type="submission" date="2019-04" db="EMBL/GenBank/DDBJ databases">
        <title>Chitiniphilus eburnea sp. nov., a novel chitinolytic bacterium isolated from aquaculture sludge.</title>
        <authorList>
            <person name="Sheng M."/>
        </authorList>
    </citation>
    <scope>NUCLEOTIDE SEQUENCE [LARGE SCALE GENOMIC DNA]</scope>
    <source>
        <strain evidence="3 4">HX-2-15</strain>
    </source>
</reference>
<dbReference type="Proteomes" id="UP000310016">
    <property type="component" value="Unassembled WGS sequence"/>
</dbReference>
<sequence>MSGLIKLLMGCVLLIAGSVRAADDPTKPSMAGPSFWKASQLYELCTSQHQTDRAHCEGFITGVASTLQNEQISRVRVCIPKGTSSNDVVQKVVWYLREKADADDMKVAAVSLIGPLLPVLYNCTPGQPPKFAP</sequence>